<evidence type="ECO:0000313" key="1">
    <source>
        <dbReference type="Proteomes" id="UP000887565"/>
    </source>
</evidence>
<accession>A0A915IVI9</accession>
<dbReference type="WBParaSite" id="nRc.2.0.1.t17837-RA">
    <property type="protein sequence ID" value="nRc.2.0.1.t17837-RA"/>
    <property type="gene ID" value="nRc.2.0.1.g17837"/>
</dbReference>
<reference evidence="2" key="1">
    <citation type="submission" date="2022-11" db="UniProtKB">
        <authorList>
            <consortium name="WormBaseParasite"/>
        </authorList>
    </citation>
    <scope>IDENTIFICATION</scope>
</reference>
<sequence>MDGSTALAFLKETEKKVAVICPALISLSFENSPPHKFANSTKSLSSTVSSRIHFDLFQKYYDLGRGIMFSSLIISCFNAAIDSTKSYRISIGIVNGVPAIRRRALVTGPTTGHQG</sequence>
<evidence type="ECO:0000313" key="2">
    <source>
        <dbReference type="WBParaSite" id="nRc.2.0.1.t17837-RA"/>
    </source>
</evidence>
<dbReference type="Proteomes" id="UP000887565">
    <property type="component" value="Unplaced"/>
</dbReference>
<keyword evidence="1" id="KW-1185">Reference proteome</keyword>
<organism evidence="1 2">
    <name type="scientific">Romanomermis culicivorax</name>
    <name type="common">Nematode worm</name>
    <dbReference type="NCBI Taxonomy" id="13658"/>
    <lineage>
        <taxon>Eukaryota</taxon>
        <taxon>Metazoa</taxon>
        <taxon>Ecdysozoa</taxon>
        <taxon>Nematoda</taxon>
        <taxon>Enoplea</taxon>
        <taxon>Dorylaimia</taxon>
        <taxon>Mermithida</taxon>
        <taxon>Mermithoidea</taxon>
        <taxon>Mermithidae</taxon>
        <taxon>Romanomermis</taxon>
    </lineage>
</organism>
<protein>
    <submittedName>
        <fullName evidence="2">Uncharacterized protein</fullName>
    </submittedName>
</protein>
<proteinExistence type="predicted"/>
<name>A0A915IVI9_ROMCU</name>
<dbReference type="AlphaFoldDB" id="A0A915IVI9"/>